<feature type="region of interest" description="Disordered" evidence="1">
    <location>
        <begin position="1"/>
        <end position="26"/>
    </location>
</feature>
<proteinExistence type="predicted"/>
<evidence type="ECO:0000313" key="2">
    <source>
        <dbReference type="EMBL" id="KAK1849680.1"/>
    </source>
</evidence>
<protein>
    <submittedName>
        <fullName evidence="2">Uncharacterized protein</fullName>
    </submittedName>
</protein>
<evidence type="ECO:0000313" key="3">
    <source>
        <dbReference type="Proteomes" id="UP001243330"/>
    </source>
</evidence>
<dbReference type="Proteomes" id="UP001243330">
    <property type="component" value="Unassembled WGS sequence"/>
</dbReference>
<comment type="caution">
    <text evidence="2">The sequence shown here is derived from an EMBL/GenBank/DDBJ whole genome shotgun (WGS) entry which is preliminary data.</text>
</comment>
<gene>
    <name evidence="2" type="ORF">CCHR01_07659</name>
</gene>
<reference evidence="2" key="1">
    <citation type="submission" date="2023-01" db="EMBL/GenBank/DDBJ databases">
        <title>Colletotrichum chrysophilum M932 genome sequence.</title>
        <authorList>
            <person name="Baroncelli R."/>
        </authorList>
    </citation>
    <scope>NUCLEOTIDE SEQUENCE</scope>
    <source>
        <strain evidence="2">M932</strain>
    </source>
</reference>
<evidence type="ECO:0000256" key="1">
    <source>
        <dbReference type="SAM" id="MobiDB-lite"/>
    </source>
</evidence>
<feature type="compositionally biased region" description="Basic and acidic residues" evidence="1">
    <location>
        <begin position="9"/>
        <end position="23"/>
    </location>
</feature>
<dbReference type="EMBL" id="JAQOWY010000137">
    <property type="protein sequence ID" value="KAK1849680.1"/>
    <property type="molecule type" value="Genomic_DNA"/>
</dbReference>
<organism evidence="2 3">
    <name type="scientific">Colletotrichum chrysophilum</name>
    <dbReference type="NCBI Taxonomy" id="1836956"/>
    <lineage>
        <taxon>Eukaryota</taxon>
        <taxon>Fungi</taxon>
        <taxon>Dikarya</taxon>
        <taxon>Ascomycota</taxon>
        <taxon>Pezizomycotina</taxon>
        <taxon>Sordariomycetes</taxon>
        <taxon>Hypocreomycetidae</taxon>
        <taxon>Glomerellales</taxon>
        <taxon>Glomerellaceae</taxon>
        <taxon>Colletotrichum</taxon>
        <taxon>Colletotrichum gloeosporioides species complex</taxon>
    </lineage>
</organism>
<sequence>MFVRRKTERRLEACGRSPDRPGGDDEMVMNGALAAVGHATRSCAAGRTLIGVGPAHCIPSGRSPLLMGSWLASAYSEQQKRLVQRAWSRFALHITVPSSASQTASDSSTARQGCLGAASQLRLRANVQQNPTTLRCGGDHVGNQSTLQGTAKYVCGELAELRCRAATHAVRVCRRGVSAQRPYVTPPGSDGMIDAPIAEMESPTS</sequence>
<name>A0AAD9ALP3_9PEZI</name>
<accession>A0AAD9ALP3</accession>
<dbReference type="AlphaFoldDB" id="A0AAD9ALP3"/>
<keyword evidence="3" id="KW-1185">Reference proteome</keyword>
<feature type="region of interest" description="Disordered" evidence="1">
    <location>
        <begin position="184"/>
        <end position="205"/>
    </location>
</feature>